<organism evidence="2 3">
    <name type="scientific">Coprinopsis marcescibilis</name>
    <name type="common">Agaric fungus</name>
    <name type="synonym">Psathyrella marcescibilis</name>
    <dbReference type="NCBI Taxonomy" id="230819"/>
    <lineage>
        <taxon>Eukaryota</taxon>
        <taxon>Fungi</taxon>
        <taxon>Dikarya</taxon>
        <taxon>Basidiomycota</taxon>
        <taxon>Agaricomycotina</taxon>
        <taxon>Agaricomycetes</taxon>
        <taxon>Agaricomycetidae</taxon>
        <taxon>Agaricales</taxon>
        <taxon>Agaricineae</taxon>
        <taxon>Psathyrellaceae</taxon>
        <taxon>Coprinopsis</taxon>
    </lineage>
</organism>
<dbReference type="AlphaFoldDB" id="A0A5C3KU59"/>
<sequence length="223" mass="25859">MDGNQYDQARLILEFEEERQKLLRERCEMEDRLNQVLLKKDGLEKKVLTQKRMIRWLEGERQKAKKDSKLLETILVARIVSALDEKRVRARIEEGHQKIGGERPAAIYWQDFYERLERERQEYLEAQEEMADKRNRALAVPVPQSPDLEESSSEDDDESPYHQHVPPTDARLRFRLQRPTSAASNASSIGRQSTPELLDDESSIAGSACPTPRISLSPWIGFN</sequence>
<protein>
    <submittedName>
        <fullName evidence="2">Uncharacterized protein</fullName>
    </submittedName>
</protein>
<feature type="region of interest" description="Disordered" evidence="1">
    <location>
        <begin position="134"/>
        <end position="223"/>
    </location>
</feature>
<proteinExistence type="predicted"/>
<feature type="compositionally biased region" description="Polar residues" evidence="1">
    <location>
        <begin position="178"/>
        <end position="195"/>
    </location>
</feature>
<evidence type="ECO:0000256" key="1">
    <source>
        <dbReference type="SAM" id="MobiDB-lite"/>
    </source>
</evidence>
<evidence type="ECO:0000313" key="3">
    <source>
        <dbReference type="Proteomes" id="UP000307440"/>
    </source>
</evidence>
<keyword evidence="3" id="KW-1185">Reference proteome</keyword>
<dbReference type="Proteomes" id="UP000307440">
    <property type="component" value="Unassembled WGS sequence"/>
</dbReference>
<evidence type="ECO:0000313" key="2">
    <source>
        <dbReference type="EMBL" id="TFK23827.1"/>
    </source>
</evidence>
<gene>
    <name evidence="2" type="ORF">FA15DRAFT_670119</name>
</gene>
<accession>A0A5C3KU59</accession>
<name>A0A5C3KU59_COPMA</name>
<reference evidence="2 3" key="1">
    <citation type="journal article" date="2019" name="Nat. Ecol. Evol.">
        <title>Megaphylogeny resolves global patterns of mushroom evolution.</title>
        <authorList>
            <person name="Varga T."/>
            <person name="Krizsan K."/>
            <person name="Foldi C."/>
            <person name="Dima B."/>
            <person name="Sanchez-Garcia M."/>
            <person name="Sanchez-Ramirez S."/>
            <person name="Szollosi G.J."/>
            <person name="Szarkandi J.G."/>
            <person name="Papp V."/>
            <person name="Albert L."/>
            <person name="Andreopoulos W."/>
            <person name="Angelini C."/>
            <person name="Antonin V."/>
            <person name="Barry K.W."/>
            <person name="Bougher N.L."/>
            <person name="Buchanan P."/>
            <person name="Buyck B."/>
            <person name="Bense V."/>
            <person name="Catcheside P."/>
            <person name="Chovatia M."/>
            <person name="Cooper J."/>
            <person name="Damon W."/>
            <person name="Desjardin D."/>
            <person name="Finy P."/>
            <person name="Geml J."/>
            <person name="Haridas S."/>
            <person name="Hughes K."/>
            <person name="Justo A."/>
            <person name="Karasinski D."/>
            <person name="Kautmanova I."/>
            <person name="Kiss B."/>
            <person name="Kocsube S."/>
            <person name="Kotiranta H."/>
            <person name="LaButti K.M."/>
            <person name="Lechner B.E."/>
            <person name="Liimatainen K."/>
            <person name="Lipzen A."/>
            <person name="Lukacs Z."/>
            <person name="Mihaltcheva S."/>
            <person name="Morgado L.N."/>
            <person name="Niskanen T."/>
            <person name="Noordeloos M.E."/>
            <person name="Ohm R.A."/>
            <person name="Ortiz-Santana B."/>
            <person name="Ovrebo C."/>
            <person name="Racz N."/>
            <person name="Riley R."/>
            <person name="Savchenko A."/>
            <person name="Shiryaev A."/>
            <person name="Soop K."/>
            <person name="Spirin V."/>
            <person name="Szebenyi C."/>
            <person name="Tomsovsky M."/>
            <person name="Tulloss R.E."/>
            <person name="Uehling J."/>
            <person name="Grigoriev I.V."/>
            <person name="Vagvolgyi C."/>
            <person name="Papp T."/>
            <person name="Martin F.M."/>
            <person name="Miettinen O."/>
            <person name="Hibbett D.S."/>
            <person name="Nagy L.G."/>
        </authorList>
    </citation>
    <scope>NUCLEOTIDE SEQUENCE [LARGE SCALE GENOMIC DNA]</scope>
    <source>
        <strain evidence="2 3">CBS 121175</strain>
    </source>
</reference>
<feature type="compositionally biased region" description="Acidic residues" evidence="1">
    <location>
        <begin position="147"/>
        <end position="158"/>
    </location>
</feature>
<dbReference type="EMBL" id="ML210211">
    <property type="protein sequence ID" value="TFK23827.1"/>
    <property type="molecule type" value="Genomic_DNA"/>
</dbReference>